<comment type="caution">
    <text evidence="2">The sequence shown here is derived from an EMBL/GenBank/DDBJ whole genome shotgun (WGS) entry which is preliminary data.</text>
</comment>
<dbReference type="HOGENOM" id="CLU_1754092_0_0_1"/>
<feature type="non-terminal residue" evidence="2">
    <location>
        <position position="150"/>
    </location>
</feature>
<dbReference type="InterPro" id="IPR024445">
    <property type="entry name" value="Tnp_ISXO2-like"/>
</dbReference>
<evidence type="ECO:0000259" key="1">
    <source>
        <dbReference type="Pfam" id="PF12762"/>
    </source>
</evidence>
<reference evidence="2 3" key="1">
    <citation type="journal article" date="2009" name="PLoS Pathog.">
        <title>Genomic analyses of the microsporidian Nosema ceranae, an emergent pathogen of honey bees.</title>
        <authorList>
            <person name="Cornman R.S."/>
            <person name="Chen Y.P."/>
            <person name="Schatz M.C."/>
            <person name="Street C."/>
            <person name="Zhao Y."/>
            <person name="Desany B."/>
            <person name="Egholm M."/>
            <person name="Hutchison S."/>
            <person name="Pettis J.S."/>
            <person name="Lipkin W.I."/>
            <person name="Evans J.D."/>
        </authorList>
    </citation>
    <scope>NUCLEOTIDE SEQUENCE [LARGE SCALE GENOMIC DNA]</scope>
    <source>
        <strain evidence="2 3">BRL01</strain>
    </source>
</reference>
<dbReference type="STRING" id="578460.C4VCB8"/>
<dbReference type="OrthoDB" id="2194716at2759"/>
<accession>C4VCB8</accession>
<evidence type="ECO:0000313" key="3">
    <source>
        <dbReference type="Proteomes" id="UP000009082"/>
    </source>
</evidence>
<organism evidence="2 3">
    <name type="scientific">Vairimorpha ceranae (strain BRL01)</name>
    <name type="common">Microsporidian parasite</name>
    <name type="synonym">Nosema ceranae</name>
    <dbReference type="NCBI Taxonomy" id="578460"/>
    <lineage>
        <taxon>Eukaryota</taxon>
        <taxon>Fungi</taxon>
        <taxon>Fungi incertae sedis</taxon>
        <taxon>Microsporidia</taxon>
        <taxon>Nosematidae</taxon>
        <taxon>Vairimorpha</taxon>
    </lineage>
</organism>
<dbReference type="AlphaFoldDB" id="C4VCB8"/>
<dbReference type="PANTHER" id="PTHR47163">
    <property type="entry name" value="DDE_TNP_IS1595 DOMAIN-CONTAINING PROTEIN"/>
    <property type="match status" value="1"/>
</dbReference>
<feature type="domain" description="ISXO2-like transposase" evidence="1">
    <location>
        <begin position="68"/>
        <end position="145"/>
    </location>
</feature>
<protein>
    <recommendedName>
        <fullName evidence="1">ISXO2-like transposase domain-containing protein</fullName>
    </recommendedName>
</protein>
<sequence>MDSDNFVIRRRKRFKISQNCDMHQNIVRKIFNDLRERISHKIEQDPPKLGGQGIVCQIDESLFCYKQKHHRGRIPNAPVWGVGFANTGVKPPRGFIQIVQNRSAETLLSIMANVCRPGTIIHSNGWTAYRNIYDLTGFEHFTVNKTAFTR</sequence>
<evidence type="ECO:0000313" key="2">
    <source>
        <dbReference type="EMBL" id="EEQ81134.1"/>
    </source>
</evidence>
<dbReference type="PANTHER" id="PTHR47163:SF2">
    <property type="entry name" value="SI:DKEY-17M8.2"/>
    <property type="match status" value="1"/>
</dbReference>
<proteinExistence type="predicted"/>
<dbReference type="InterPro" id="IPR053164">
    <property type="entry name" value="IS1016-like_transposase"/>
</dbReference>
<gene>
    <name evidence="2" type="ORF">NCER_102647</name>
</gene>
<dbReference type="Pfam" id="PF12762">
    <property type="entry name" value="DDE_Tnp_IS1595"/>
    <property type="match status" value="1"/>
</dbReference>
<dbReference type="Proteomes" id="UP000009082">
    <property type="component" value="Unassembled WGS sequence"/>
</dbReference>
<name>C4VCB8_VAIC1</name>
<dbReference type="InParanoid" id="C4VCB8"/>
<dbReference type="KEGG" id="nce:NCER_102647"/>
<dbReference type="EMBL" id="ACOL01004501">
    <property type="protein sequence ID" value="EEQ81134.1"/>
    <property type="molecule type" value="Genomic_DNA"/>
</dbReference>
<dbReference type="VEuPathDB" id="MicrosporidiaDB:NCER_102647"/>